<comment type="subcellular location">
    <subcellularLocation>
        <location evidence="1">Nucleus</location>
    </subcellularLocation>
</comment>
<evidence type="ECO:0008006" key="6">
    <source>
        <dbReference type="Google" id="ProtNLM"/>
    </source>
</evidence>
<keyword evidence="2" id="KW-0539">Nucleus</keyword>
<dbReference type="Proteomes" id="UP001497525">
    <property type="component" value="Unassembled WGS sequence"/>
</dbReference>
<organism evidence="4 5">
    <name type="scientific">Calicophoron daubneyi</name>
    <name type="common">Rumen fluke</name>
    <name type="synonym">Paramphistomum daubneyi</name>
    <dbReference type="NCBI Taxonomy" id="300641"/>
    <lineage>
        <taxon>Eukaryota</taxon>
        <taxon>Metazoa</taxon>
        <taxon>Spiralia</taxon>
        <taxon>Lophotrochozoa</taxon>
        <taxon>Platyhelminthes</taxon>
        <taxon>Trematoda</taxon>
        <taxon>Digenea</taxon>
        <taxon>Plagiorchiida</taxon>
        <taxon>Pronocephalata</taxon>
        <taxon>Paramphistomoidea</taxon>
        <taxon>Paramphistomidae</taxon>
        <taxon>Calicophoron</taxon>
    </lineage>
</organism>
<evidence type="ECO:0000256" key="3">
    <source>
        <dbReference type="SAM" id="MobiDB-lite"/>
    </source>
</evidence>
<dbReference type="AlphaFoldDB" id="A0AAV2TDB1"/>
<dbReference type="GO" id="GO:0000398">
    <property type="term" value="P:mRNA splicing, via spliceosome"/>
    <property type="evidence" value="ECO:0007669"/>
    <property type="project" value="TreeGrafter"/>
</dbReference>
<dbReference type="InterPro" id="IPR012677">
    <property type="entry name" value="Nucleotide-bd_a/b_plait_sf"/>
</dbReference>
<name>A0AAV2TDB1_CALDB</name>
<accession>A0AAV2TDB1</accession>
<dbReference type="GO" id="GO:0017069">
    <property type="term" value="F:snRNA binding"/>
    <property type="evidence" value="ECO:0007669"/>
    <property type="project" value="TreeGrafter"/>
</dbReference>
<evidence type="ECO:0000256" key="2">
    <source>
        <dbReference type="ARBA" id="ARBA00023242"/>
    </source>
</evidence>
<dbReference type="GO" id="GO:0003729">
    <property type="term" value="F:mRNA binding"/>
    <property type="evidence" value="ECO:0007669"/>
    <property type="project" value="TreeGrafter"/>
</dbReference>
<dbReference type="SUPFAM" id="SSF54928">
    <property type="entry name" value="RNA-binding domain, RBD"/>
    <property type="match status" value="1"/>
</dbReference>
<evidence type="ECO:0000256" key="1">
    <source>
        <dbReference type="ARBA" id="ARBA00004123"/>
    </source>
</evidence>
<reference evidence="4" key="1">
    <citation type="submission" date="2024-06" db="EMBL/GenBank/DDBJ databases">
        <authorList>
            <person name="Liu X."/>
            <person name="Lenzi L."/>
            <person name="Haldenby T S."/>
            <person name="Uol C."/>
        </authorList>
    </citation>
    <scope>NUCLEOTIDE SEQUENCE</scope>
</reference>
<comment type="caution">
    <text evidence="4">The sequence shown here is derived from an EMBL/GenBank/DDBJ whole genome shotgun (WGS) entry which is preliminary data.</text>
</comment>
<dbReference type="InterPro" id="IPR051183">
    <property type="entry name" value="U1_U11-U12_snRNP_70-35kDa"/>
</dbReference>
<dbReference type="EMBL" id="CAXLJL010000234">
    <property type="protein sequence ID" value="CAL5134856.1"/>
    <property type="molecule type" value="Genomic_DNA"/>
</dbReference>
<dbReference type="GO" id="GO:0071011">
    <property type="term" value="C:precatalytic spliceosome"/>
    <property type="evidence" value="ECO:0007669"/>
    <property type="project" value="TreeGrafter"/>
</dbReference>
<proteinExistence type="predicted"/>
<feature type="compositionally biased region" description="Basic and acidic residues" evidence="3">
    <location>
        <begin position="114"/>
        <end position="125"/>
    </location>
</feature>
<sequence length="257" mass="29012">MDLSNRISEQKSDLNVWYPQIRSYGFYDPVMAGSIDGTDKVPHDRAILRVLNASYKPVCSSYIGFTPKATVFVGRLPYTVDEPTLFEALRKLLLSSKSRSSRHWRSRSPQPRSRHADEDDKTSKDRRARRQRSRSPFASPESVSTKWPKIRIVRNVVTGYPCGYAFACFESADDAARVLSSWQHQCNRFCPQGKAKPQGLDIPNGEKVILEPALGETLPGWRPRRLGGGLGGRKEAGQLRFGGVARPFRRPFTFSHT</sequence>
<evidence type="ECO:0000313" key="5">
    <source>
        <dbReference type="Proteomes" id="UP001497525"/>
    </source>
</evidence>
<dbReference type="Gene3D" id="3.30.70.330">
    <property type="match status" value="1"/>
</dbReference>
<gene>
    <name evidence="4" type="ORF">CDAUBV1_LOCUS8813</name>
</gene>
<evidence type="ECO:0000313" key="4">
    <source>
        <dbReference type="EMBL" id="CAL5134856.1"/>
    </source>
</evidence>
<protein>
    <recommendedName>
        <fullName evidence="6">RRM domain-containing protein</fullName>
    </recommendedName>
</protein>
<dbReference type="InterPro" id="IPR035979">
    <property type="entry name" value="RBD_domain_sf"/>
</dbReference>
<dbReference type="PANTHER" id="PTHR13952:SF6">
    <property type="entry name" value="U11_U12 SMALL NUCLEAR RIBONUCLEOPROTEIN 35 KDA PROTEIN"/>
    <property type="match status" value="1"/>
</dbReference>
<feature type="region of interest" description="Disordered" evidence="3">
    <location>
        <begin position="100"/>
        <end position="142"/>
    </location>
</feature>
<dbReference type="PANTHER" id="PTHR13952">
    <property type="entry name" value="U1 SMALL NUCLEAR RIBONUCLEOPROTEIN 70 KD"/>
    <property type="match status" value="1"/>
</dbReference>